<sequence>MFSTSSTEKFVDTYNINYYKQAESQSRFFSNDSLFGYFINNTDDFLTKDLIKHIQVINKKFIEKNILNKVDLLCQDSEK</sequence>
<comment type="caution">
    <text evidence="1">The sequence shown here is derived from an EMBL/GenBank/DDBJ whole genome shotgun (WGS) entry which is preliminary data.</text>
</comment>
<evidence type="ECO:0000313" key="1">
    <source>
        <dbReference type="EMBL" id="OQB41485.1"/>
    </source>
</evidence>
<proteinExistence type="predicted"/>
<dbReference type="EMBL" id="MWDB01000016">
    <property type="protein sequence ID" value="OQB41485.1"/>
    <property type="molecule type" value="Genomic_DNA"/>
</dbReference>
<name>A0A1V5ZMR3_9BACT</name>
<protein>
    <submittedName>
        <fullName evidence="1">Uncharacterized protein</fullName>
    </submittedName>
</protein>
<dbReference type="Proteomes" id="UP000485621">
    <property type="component" value="Unassembled WGS sequence"/>
</dbReference>
<accession>A0A1V5ZMR3</accession>
<dbReference type="AlphaFoldDB" id="A0A1V5ZMR3"/>
<reference evidence="1" key="1">
    <citation type="submission" date="2017-02" db="EMBL/GenBank/DDBJ databases">
        <title>Delving into the versatile metabolic prowess of the omnipresent phylum Bacteroidetes.</title>
        <authorList>
            <person name="Nobu M.K."/>
            <person name="Mei R."/>
            <person name="Narihiro T."/>
            <person name="Kuroda K."/>
            <person name="Liu W.-T."/>
        </authorList>
    </citation>
    <scope>NUCLEOTIDE SEQUENCE</scope>
    <source>
        <strain evidence="1">ADurb.Bin160</strain>
    </source>
</reference>
<organism evidence="1">
    <name type="scientific">candidate division CPR1 bacterium ADurb.Bin160</name>
    <dbReference type="NCBI Taxonomy" id="1852826"/>
    <lineage>
        <taxon>Bacteria</taxon>
        <taxon>candidate division CPR1</taxon>
    </lineage>
</organism>
<gene>
    <name evidence="1" type="ORF">BWY04_00819</name>
</gene>